<dbReference type="KEGG" id="mpur:MARPU_13620"/>
<proteinExistence type="predicted"/>
<reference evidence="2 3" key="1">
    <citation type="submission" date="2013-12" db="EMBL/GenBank/DDBJ databases">
        <authorList>
            <consortium name="DOE Joint Genome Institute"/>
            <person name="Bryant D.A."/>
            <person name="Huntemann M."/>
            <person name="Han J."/>
            <person name="Chen A."/>
            <person name="Kyrpides N."/>
            <person name="Mavromatis K."/>
            <person name="Markowitz V."/>
            <person name="Palaniappan K."/>
            <person name="Ivanova N."/>
            <person name="Schaumberg A."/>
            <person name="Pati A."/>
            <person name="Liolios K."/>
            <person name="Nordberg H.P."/>
            <person name="Cantor M.N."/>
            <person name="Hua S.X."/>
            <person name="Woyke T."/>
        </authorList>
    </citation>
    <scope>NUCLEOTIDE SEQUENCE [LARGE SCALE GENOMIC DNA]</scope>
    <source>
        <strain evidence="2 3">984</strain>
    </source>
</reference>
<dbReference type="Proteomes" id="UP000005275">
    <property type="component" value="Chromosome"/>
</dbReference>
<dbReference type="InterPro" id="IPR029063">
    <property type="entry name" value="SAM-dependent_MTases_sf"/>
</dbReference>
<keyword evidence="2" id="KW-0808">Transferase</keyword>
<dbReference type="GO" id="GO:0032259">
    <property type="term" value="P:methylation"/>
    <property type="evidence" value="ECO:0007669"/>
    <property type="project" value="UniProtKB-KW"/>
</dbReference>
<name>W0E6F7_MARPU</name>
<sequence length="241" mass="27438">MPTVKEHYDNVLSDVYAWMCGGFTAGIQKNMDFFETRKITPTRSGVAIDLGAGCGFQSIPLARAGFSVTAIDTDRKLLDELRRHSGELPISVIQEDIVDFDKHTGGNAELIVCMTDTLIHLESEDRARTLFRKVISSLEEGGKFVVTFRDLSPELSELDRFILVRSDKNIIFTCFLEHERDTVKVYDLVHMREGEQWTLNKSYYRKLRRSKQWIDEQLSSIGFSNIDSTVDKGFVTVIATK</sequence>
<dbReference type="SUPFAM" id="SSF53335">
    <property type="entry name" value="S-adenosyl-L-methionine-dependent methyltransferases"/>
    <property type="match status" value="1"/>
</dbReference>
<evidence type="ECO:0000259" key="1">
    <source>
        <dbReference type="Pfam" id="PF13649"/>
    </source>
</evidence>
<dbReference type="CDD" id="cd02440">
    <property type="entry name" value="AdoMet_MTases"/>
    <property type="match status" value="1"/>
</dbReference>
<gene>
    <name evidence="2" type="ORF">MARPU_13620</name>
</gene>
<evidence type="ECO:0000313" key="3">
    <source>
        <dbReference type="Proteomes" id="UP000005275"/>
    </source>
</evidence>
<dbReference type="Pfam" id="PF13649">
    <property type="entry name" value="Methyltransf_25"/>
    <property type="match status" value="1"/>
</dbReference>
<dbReference type="Gene3D" id="3.40.50.150">
    <property type="entry name" value="Vaccinia Virus protein VP39"/>
    <property type="match status" value="1"/>
</dbReference>
<dbReference type="EMBL" id="CP007031">
    <property type="protein sequence ID" value="AHF04769.1"/>
    <property type="molecule type" value="Genomic_DNA"/>
</dbReference>
<dbReference type="eggNOG" id="COG2890">
    <property type="taxonomic scope" value="Bacteria"/>
</dbReference>
<feature type="domain" description="Methyltransferase" evidence="1">
    <location>
        <begin position="48"/>
        <end position="142"/>
    </location>
</feature>
<keyword evidence="3" id="KW-1185">Reference proteome</keyword>
<keyword evidence="2" id="KW-0489">Methyltransferase</keyword>
<accession>W0E6F7</accession>
<dbReference type="GO" id="GO:0008168">
    <property type="term" value="F:methyltransferase activity"/>
    <property type="evidence" value="ECO:0007669"/>
    <property type="project" value="UniProtKB-KW"/>
</dbReference>
<dbReference type="RefSeq" id="WP_005221351.1">
    <property type="nucleotide sequence ID" value="NZ_CP007031.1"/>
</dbReference>
<organism evidence="2 3">
    <name type="scientific">Marichromatium purpuratum 984</name>
    <dbReference type="NCBI Taxonomy" id="765910"/>
    <lineage>
        <taxon>Bacteria</taxon>
        <taxon>Pseudomonadati</taxon>
        <taxon>Pseudomonadota</taxon>
        <taxon>Gammaproteobacteria</taxon>
        <taxon>Chromatiales</taxon>
        <taxon>Chromatiaceae</taxon>
        <taxon>Marichromatium</taxon>
    </lineage>
</organism>
<dbReference type="OrthoDB" id="9772751at2"/>
<dbReference type="InterPro" id="IPR041698">
    <property type="entry name" value="Methyltransf_25"/>
</dbReference>
<dbReference type="AlphaFoldDB" id="W0E6F7"/>
<dbReference type="HOGENOM" id="CLU_093172_0_0_6"/>
<protein>
    <submittedName>
        <fullName evidence="2">Methyltransferase type 12</fullName>
    </submittedName>
</protein>
<evidence type="ECO:0000313" key="2">
    <source>
        <dbReference type="EMBL" id="AHF04769.1"/>
    </source>
</evidence>